<dbReference type="InterPro" id="IPR025202">
    <property type="entry name" value="PLD-like_dom"/>
</dbReference>
<dbReference type="Proteomes" id="UP000740605">
    <property type="component" value="Unassembled WGS sequence"/>
</dbReference>
<dbReference type="Pfam" id="PF13091">
    <property type="entry name" value="PLDc_2"/>
    <property type="match status" value="1"/>
</dbReference>
<sequence>MRIRFVGQPFATQQNLLDFIEFATTAGFDELRIAVAWAKRSGLGRIWDSLSAFRAQGGKVTIILGVSEGGATREGLEIALDVADEAFVFHDPGRTFHPKVYLASSAGPRSLIVGSSNLTAGGLGWNHEASLWVDWDTGEGKEVTDAVSEWFDALTGEQGSCVPLTAALIDDIENSKDIMLGSERRARRVQKARSDTPEDTDSAVAATVSGLFTAVQAKLRTLPKLNPKFAATKTKPLIIDLVLPGTAGSSSGVSVTRDVQQPVSGSDAPLPSADVQRRWSKEMDHTAAQQPKGATTNPTGNLRLSREAAPINHLTYFREEFFGELPWTPRENHDTEQEAIAEFSVWVDGHDIGAVELRVSHDPDRVSGQGNVPTVIHWGPDLGKVLKGTNYIGQHVTLEKRTSGGFNLVIGRVPRGNYLV</sequence>
<name>A0ABS5XTP7_9MICO</name>
<keyword evidence="4" id="KW-1185">Reference proteome</keyword>
<dbReference type="Gene3D" id="3.30.870.10">
    <property type="entry name" value="Endonuclease Chain A"/>
    <property type="match status" value="1"/>
</dbReference>
<evidence type="ECO:0000256" key="1">
    <source>
        <dbReference type="SAM" id="MobiDB-lite"/>
    </source>
</evidence>
<accession>A0ABS5XTP7</accession>
<feature type="region of interest" description="Disordered" evidence="1">
    <location>
        <begin position="248"/>
        <end position="302"/>
    </location>
</feature>
<dbReference type="EMBL" id="JAFLHG010000005">
    <property type="protein sequence ID" value="MBT8797890.1"/>
    <property type="molecule type" value="Genomic_DNA"/>
</dbReference>
<feature type="compositionally biased region" description="Polar residues" evidence="1">
    <location>
        <begin position="287"/>
        <end position="302"/>
    </location>
</feature>
<comment type="caution">
    <text evidence="3">The sequence shown here is derived from an EMBL/GenBank/DDBJ whole genome shotgun (WGS) entry which is preliminary data.</text>
</comment>
<feature type="compositionally biased region" description="Basic and acidic residues" evidence="1">
    <location>
        <begin position="275"/>
        <end position="285"/>
    </location>
</feature>
<evidence type="ECO:0000259" key="2">
    <source>
        <dbReference type="Pfam" id="PF13091"/>
    </source>
</evidence>
<gene>
    <name evidence="3" type="ORF">J0P97_07365</name>
</gene>
<dbReference type="RefSeq" id="WP_215487121.1">
    <property type="nucleotide sequence ID" value="NZ_BAAAPJ010000005.1"/>
</dbReference>
<evidence type="ECO:0000313" key="4">
    <source>
        <dbReference type="Proteomes" id="UP000740605"/>
    </source>
</evidence>
<organism evidence="3 4">
    <name type="scientific">Microbacterium flavum</name>
    <dbReference type="NCBI Taxonomy" id="415216"/>
    <lineage>
        <taxon>Bacteria</taxon>
        <taxon>Bacillati</taxon>
        <taxon>Actinomycetota</taxon>
        <taxon>Actinomycetes</taxon>
        <taxon>Micrococcales</taxon>
        <taxon>Microbacteriaceae</taxon>
        <taxon>Microbacterium</taxon>
    </lineage>
</organism>
<feature type="domain" description="Phospholipase D-like" evidence="2">
    <location>
        <begin position="45"/>
        <end position="154"/>
    </location>
</feature>
<dbReference type="CDD" id="cd09117">
    <property type="entry name" value="PLDc_Bfil_DEXD_like"/>
    <property type="match status" value="1"/>
</dbReference>
<protein>
    <submittedName>
        <fullName evidence="3">Phospholipase D family protein</fullName>
    </submittedName>
</protein>
<evidence type="ECO:0000313" key="3">
    <source>
        <dbReference type="EMBL" id="MBT8797890.1"/>
    </source>
</evidence>
<proteinExistence type="predicted"/>
<reference evidence="3 4" key="1">
    <citation type="submission" date="2021-03" db="EMBL/GenBank/DDBJ databases">
        <title>Microbacterium pauli sp. nov., isolated from microfiltered milk.</title>
        <authorList>
            <person name="Bellassi P."/>
            <person name="Fontana A."/>
            <person name="Callegari M.L."/>
            <person name="Lorenzo M."/>
            <person name="Cappa F."/>
        </authorList>
    </citation>
    <scope>NUCLEOTIDE SEQUENCE [LARGE SCALE GENOMIC DNA]</scope>
    <source>
        <strain evidence="3 4">DSM 18909</strain>
    </source>
</reference>
<dbReference type="SUPFAM" id="SSF56024">
    <property type="entry name" value="Phospholipase D/nuclease"/>
    <property type="match status" value="1"/>
</dbReference>